<evidence type="ECO:0000256" key="1">
    <source>
        <dbReference type="ARBA" id="ARBA00022679"/>
    </source>
</evidence>
<dbReference type="RefSeq" id="WP_098455375.1">
    <property type="nucleotide sequence ID" value="NZ_PDJG01000001.1"/>
</dbReference>
<evidence type="ECO:0000313" key="5">
    <source>
        <dbReference type="Proteomes" id="UP000225548"/>
    </source>
</evidence>
<feature type="compositionally biased region" description="Low complexity" evidence="2">
    <location>
        <begin position="239"/>
        <end position="248"/>
    </location>
</feature>
<feature type="domain" description="4'-phosphopantetheinyl transferase" evidence="3">
    <location>
        <begin position="116"/>
        <end position="189"/>
    </location>
</feature>
<dbReference type="Proteomes" id="UP000225548">
    <property type="component" value="Unassembled WGS sequence"/>
</dbReference>
<reference evidence="4 5" key="1">
    <citation type="submission" date="2017-10" db="EMBL/GenBank/DDBJ databases">
        <title>Sequencing the genomes of 1000 actinobacteria strains.</title>
        <authorList>
            <person name="Klenk H.-P."/>
        </authorList>
    </citation>
    <scope>NUCLEOTIDE SEQUENCE [LARGE SCALE GENOMIC DNA]</scope>
    <source>
        <strain evidence="4 5">DSM 18966</strain>
    </source>
</reference>
<name>A0A2A9E652_9MICO</name>
<organism evidence="4 5">
    <name type="scientific">Sanguibacter antarcticus</name>
    <dbReference type="NCBI Taxonomy" id="372484"/>
    <lineage>
        <taxon>Bacteria</taxon>
        <taxon>Bacillati</taxon>
        <taxon>Actinomycetota</taxon>
        <taxon>Actinomycetes</taxon>
        <taxon>Micrococcales</taxon>
        <taxon>Sanguibacteraceae</taxon>
        <taxon>Sanguibacter</taxon>
    </lineage>
</organism>
<sequence>MTSSAVPVAMIARTADVDVVAPLSGLEAVRRLSLRRAADRDDYTAAHALVRACAARLVTAATGAPPDASRLVLTHRCPGCGSEEHGVPRIDGISGLHVSLSRSDGVVAAVAGWEPVGIDVQAVQALGAVGADAATAPTAARLVAMALSPAEQALVAAHEAPEVAFARLWVRKEALLKVGVGTLDALAGLEVSHGPAPGRHGAWTFTGWEDGTHVAAVAAHGEVRLTVHDDTPAARDTPDAQAPREVYH</sequence>
<dbReference type="AlphaFoldDB" id="A0A2A9E652"/>
<dbReference type="Gene3D" id="3.90.470.20">
    <property type="entry name" value="4'-phosphopantetheinyl transferase domain"/>
    <property type="match status" value="1"/>
</dbReference>
<dbReference type="GO" id="GO:0000287">
    <property type="term" value="F:magnesium ion binding"/>
    <property type="evidence" value="ECO:0007669"/>
    <property type="project" value="InterPro"/>
</dbReference>
<dbReference type="Pfam" id="PF01648">
    <property type="entry name" value="ACPS"/>
    <property type="match status" value="1"/>
</dbReference>
<dbReference type="SUPFAM" id="SSF56214">
    <property type="entry name" value="4'-phosphopantetheinyl transferase"/>
    <property type="match status" value="2"/>
</dbReference>
<gene>
    <name evidence="4" type="ORF">ATL42_2230</name>
</gene>
<keyword evidence="1 4" id="KW-0808">Transferase</keyword>
<evidence type="ECO:0000313" key="4">
    <source>
        <dbReference type="EMBL" id="PFG34324.1"/>
    </source>
</evidence>
<dbReference type="OrthoDB" id="190168at2"/>
<dbReference type="InterPro" id="IPR037143">
    <property type="entry name" value="4-PPantetheinyl_Trfase_dom_sf"/>
</dbReference>
<evidence type="ECO:0000259" key="3">
    <source>
        <dbReference type="Pfam" id="PF01648"/>
    </source>
</evidence>
<comment type="caution">
    <text evidence="4">The sequence shown here is derived from an EMBL/GenBank/DDBJ whole genome shotgun (WGS) entry which is preliminary data.</text>
</comment>
<dbReference type="GO" id="GO:0008897">
    <property type="term" value="F:holo-[acyl-carrier-protein] synthase activity"/>
    <property type="evidence" value="ECO:0007669"/>
    <property type="project" value="InterPro"/>
</dbReference>
<feature type="compositionally biased region" description="Basic and acidic residues" evidence="2">
    <location>
        <begin position="229"/>
        <end position="238"/>
    </location>
</feature>
<proteinExistence type="predicted"/>
<dbReference type="InterPro" id="IPR008278">
    <property type="entry name" value="4-PPantetheinyl_Trfase_dom"/>
</dbReference>
<protein>
    <submittedName>
        <fullName evidence="4">4'-phosphopantetheinyl transferase</fullName>
    </submittedName>
</protein>
<feature type="region of interest" description="Disordered" evidence="2">
    <location>
        <begin position="229"/>
        <end position="248"/>
    </location>
</feature>
<dbReference type="EMBL" id="PDJG01000001">
    <property type="protein sequence ID" value="PFG34324.1"/>
    <property type="molecule type" value="Genomic_DNA"/>
</dbReference>
<evidence type="ECO:0000256" key="2">
    <source>
        <dbReference type="SAM" id="MobiDB-lite"/>
    </source>
</evidence>
<accession>A0A2A9E652</accession>
<keyword evidence="5" id="KW-1185">Reference proteome</keyword>